<dbReference type="PANTHER" id="PTHR33711:SF9">
    <property type="entry name" value="PROTOCATECHUATE 3,4-DIOXYGENASE ALPHA CHAIN"/>
    <property type="match status" value="1"/>
</dbReference>
<dbReference type="EMBL" id="WWCO01000005">
    <property type="protein sequence ID" value="MYM34485.1"/>
    <property type="molecule type" value="Genomic_DNA"/>
</dbReference>
<proteinExistence type="predicted"/>
<dbReference type="InterPro" id="IPR050770">
    <property type="entry name" value="Intradiol_RC_Dioxygenase"/>
</dbReference>
<keyword evidence="2" id="KW-1185">Reference proteome</keyword>
<evidence type="ECO:0000313" key="2">
    <source>
        <dbReference type="Proteomes" id="UP000449678"/>
    </source>
</evidence>
<sequence length="173" mass="18586">MTNITTSQTIGPFSHEAWQWAADASAAATLQTSAPTITISGTIYDGDGTPINDAQIEAWQPAAASAEAAQALPGFRRVPSGEKGEFSLRLSQPAAPTSGEPATFITVFARGLVKHQFTAVFLEDDSGLAQSAILAQVPEQRRPTLIARKTAAGVYHWDIWMQTDKETAFFDYV</sequence>
<dbReference type="InterPro" id="IPR015889">
    <property type="entry name" value="Intradiol_dOase_core"/>
</dbReference>
<dbReference type="Gene3D" id="2.60.130.10">
    <property type="entry name" value="Aromatic compound dioxygenase"/>
    <property type="match status" value="1"/>
</dbReference>
<protein>
    <submittedName>
        <fullName evidence="1">Protocatechuate 3,4-dioxygenase</fullName>
    </submittedName>
</protein>
<reference evidence="1 2" key="1">
    <citation type="submission" date="2019-12" db="EMBL/GenBank/DDBJ databases">
        <title>Novel species isolated from a subtropical stream in China.</title>
        <authorList>
            <person name="Lu H."/>
        </authorList>
    </citation>
    <scope>NUCLEOTIDE SEQUENCE [LARGE SCALE GENOMIC DNA]</scope>
    <source>
        <strain evidence="1 2">FT94W</strain>
    </source>
</reference>
<name>A0ABW9V6W3_9BURK</name>
<comment type="caution">
    <text evidence="1">The sequence shown here is derived from an EMBL/GenBank/DDBJ whole genome shotgun (WGS) entry which is preliminary data.</text>
</comment>
<dbReference type="PANTHER" id="PTHR33711">
    <property type="entry name" value="DIOXYGENASE, PUTATIVE (AFU_ORTHOLOGUE AFUA_2G02910)-RELATED"/>
    <property type="match status" value="1"/>
</dbReference>
<dbReference type="Proteomes" id="UP000449678">
    <property type="component" value="Unassembled WGS sequence"/>
</dbReference>
<gene>
    <name evidence="1" type="ORF">GTP38_09060</name>
</gene>
<organism evidence="1 2">
    <name type="scientific">Duganella lactea</name>
    <dbReference type="NCBI Taxonomy" id="2692173"/>
    <lineage>
        <taxon>Bacteria</taxon>
        <taxon>Pseudomonadati</taxon>
        <taxon>Pseudomonadota</taxon>
        <taxon>Betaproteobacteria</taxon>
        <taxon>Burkholderiales</taxon>
        <taxon>Oxalobacteraceae</taxon>
        <taxon>Telluria group</taxon>
        <taxon>Duganella</taxon>
    </lineage>
</organism>
<dbReference type="SUPFAM" id="SSF49482">
    <property type="entry name" value="Aromatic compound dioxygenase"/>
    <property type="match status" value="1"/>
</dbReference>
<accession>A0ABW9V6W3</accession>
<evidence type="ECO:0000313" key="1">
    <source>
        <dbReference type="EMBL" id="MYM34485.1"/>
    </source>
</evidence>
<dbReference type="RefSeq" id="WP_160989875.1">
    <property type="nucleotide sequence ID" value="NZ_WWCO01000005.1"/>
</dbReference>